<dbReference type="RefSeq" id="WP_349658574.1">
    <property type="nucleotide sequence ID" value="NZ_JBEGDG010000002.1"/>
</dbReference>
<feature type="transmembrane region" description="Helical" evidence="1">
    <location>
        <begin position="168"/>
        <end position="189"/>
    </location>
</feature>
<comment type="caution">
    <text evidence="2">The sequence shown here is derived from an EMBL/GenBank/DDBJ whole genome shotgun (WGS) entry which is preliminary data.</text>
</comment>
<reference evidence="2 3" key="1">
    <citation type="submission" date="2024-06" db="EMBL/GenBank/DDBJ databases">
        <title>Lysinibacillus zambalefons sp. nov., a Novel Firmicute Isolated from the Poon Bato Zambales Hyperalkaline Spring.</title>
        <authorList>
            <person name="Aja J.A."/>
            <person name="Lazaro J.E.H."/>
            <person name="Llorin L.D."/>
            <person name="Lim K.R."/>
            <person name="Teodosio J."/>
            <person name="Dalisay D.S."/>
        </authorList>
    </citation>
    <scope>NUCLEOTIDE SEQUENCE [LARGE SCALE GENOMIC DNA]</scope>
    <source>
        <strain evidence="2 3">M3</strain>
    </source>
</reference>
<gene>
    <name evidence="2" type="ORF">ABNX05_04230</name>
</gene>
<dbReference type="EMBL" id="JBEGDG010000002">
    <property type="protein sequence ID" value="MEQ6353813.1"/>
    <property type="molecule type" value="Genomic_DNA"/>
</dbReference>
<organism evidence="2 3">
    <name type="scientific">Lysinibacillus zambalensis</name>
    <dbReference type="NCBI Taxonomy" id="3160866"/>
    <lineage>
        <taxon>Bacteria</taxon>
        <taxon>Bacillati</taxon>
        <taxon>Bacillota</taxon>
        <taxon>Bacilli</taxon>
        <taxon>Bacillales</taxon>
        <taxon>Bacillaceae</taxon>
        <taxon>Lysinibacillus</taxon>
    </lineage>
</organism>
<feature type="transmembrane region" description="Helical" evidence="1">
    <location>
        <begin position="96"/>
        <end position="120"/>
    </location>
</feature>
<keyword evidence="1" id="KW-0472">Membrane</keyword>
<keyword evidence="1" id="KW-0812">Transmembrane</keyword>
<feature type="transmembrane region" description="Helical" evidence="1">
    <location>
        <begin position="234"/>
        <end position="251"/>
    </location>
</feature>
<feature type="transmembrane region" description="Helical" evidence="1">
    <location>
        <begin position="20"/>
        <end position="38"/>
    </location>
</feature>
<evidence type="ECO:0000313" key="3">
    <source>
        <dbReference type="Proteomes" id="UP001478862"/>
    </source>
</evidence>
<evidence type="ECO:0000313" key="2">
    <source>
        <dbReference type="EMBL" id="MEQ6353813.1"/>
    </source>
</evidence>
<proteinExistence type="predicted"/>
<feature type="transmembrane region" description="Helical" evidence="1">
    <location>
        <begin position="50"/>
        <end position="75"/>
    </location>
</feature>
<accession>A0ABV1MMR6</accession>
<name>A0ABV1MMR6_9BACI</name>
<keyword evidence="1" id="KW-1133">Transmembrane helix</keyword>
<evidence type="ECO:0000256" key="1">
    <source>
        <dbReference type="SAM" id="Phobius"/>
    </source>
</evidence>
<evidence type="ECO:0008006" key="4">
    <source>
        <dbReference type="Google" id="ProtNLM"/>
    </source>
</evidence>
<protein>
    <recommendedName>
        <fullName evidence="4">ABC transporter permease</fullName>
    </recommendedName>
</protein>
<dbReference type="Proteomes" id="UP001478862">
    <property type="component" value="Unassembled WGS sequence"/>
</dbReference>
<feature type="transmembrane region" description="Helical" evidence="1">
    <location>
        <begin position="132"/>
        <end position="161"/>
    </location>
</feature>
<keyword evidence="3" id="KW-1185">Reference proteome</keyword>
<sequence>MLKKFAGLLKKEWVLYRTWLFVGVFIGIMLSMVVPYLIRRLSDGFTMENQLSFAFSILVLIIGGFFSILQFLASMRHDLKSKEIWLHSTSSIAQLVGVKIVFSLIGYAIFNFIFVSLAIYKIRDEIVGNFAQVLLLLLFIVAIIVILQLMMFVIMVLFLAFNLQMKHLVGRFSIVITMVTFFFSMDLWFKFTESKLYDNIFHHVEIPLTWLDQYFPKIQTTELLLGSFYVVEEVASIIWLAILFIIATKWLEKVVLR</sequence>